<keyword evidence="1" id="KW-0732">Signal</keyword>
<reference evidence="2" key="1">
    <citation type="submission" date="2022-12" db="EMBL/GenBank/DDBJ databases">
        <title>Draft genome assemblies for two species of Escallonia (Escalloniales).</title>
        <authorList>
            <person name="Chanderbali A."/>
            <person name="Dervinis C."/>
            <person name="Anghel I."/>
            <person name="Soltis D."/>
            <person name="Soltis P."/>
            <person name="Zapata F."/>
        </authorList>
    </citation>
    <scope>NUCLEOTIDE SEQUENCE</scope>
    <source>
        <strain evidence="2">UCBG64.0493</strain>
        <tissue evidence="2">Leaf</tissue>
    </source>
</reference>
<dbReference type="InterPro" id="IPR036514">
    <property type="entry name" value="SGNH_hydro_sf"/>
</dbReference>
<evidence type="ECO:0000256" key="1">
    <source>
        <dbReference type="SAM" id="SignalP"/>
    </source>
</evidence>
<keyword evidence="3" id="KW-1185">Reference proteome</keyword>
<organism evidence="2 3">
    <name type="scientific">Escallonia herrerae</name>
    <dbReference type="NCBI Taxonomy" id="1293975"/>
    <lineage>
        <taxon>Eukaryota</taxon>
        <taxon>Viridiplantae</taxon>
        <taxon>Streptophyta</taxon>
        <taxon>Embryophyta</taxon>
        <taxon>Tracheophyta</taxon>
        <taxon>Spermatophyta</taxon>
        <taxon>Magnoliopsida</taxon>
        <taxon>eudicotyledons</taxon>
        <taxon>Gunneridae</taxon>
        <taxon>Pentapetalae</taxon>
        <taxon>asterids</taxon>
        <taxon>campanulids</taxon>
        <taxon>Escalloniales</taxon>
        <taxon>Escalloniaceae</taxon>
        <taxon>Escallonia</taxon>
    </lineage>
</organism>
<dbReference type="Gene3D" id="3.40.50.1110">
    <property type="entry name" value="SGNH hydrolase"/>
    <property type="match status" value="1"/>
</dbReference>
<sequence length="125" mass="13787">MASPSTGKRTRLCMVLCILTTCNAEDCMFPAIYNFGDSNSDTGSLSAAILRVPPPYGRTYSECQWEDSRMDASLLILWVSQYAQFIPRSQMVRNQGGALASLLPRKDTFAQALYTFDIGGIDLDS</sequence>
<protein>
    <submittedName>
        <fullName evidence="2">Uncharacterized protein</fullName>
    </submittedName>
</protein>
<dbReference type="EMBL" id="JAVXUP010000785">
    <property type="protein sequence ID" value="KAK3020985.1"/>
    <property type="molecule type" value="Genomic_DNA"/>
</dbReference>
<dbReference type="AlphaFoldDB" id="A0AA89AZ42"/>
<evidence type="ECO:0000313" key="2">
    <source>
        <dbReference type="EMBL" id="KAK3020985.1"/>
    </source>
</evidence>
<dbReference type="Proteomes" id="UP001188597">
    <property type="component" value="Unassembled WGS sequence"/>
</dbReference>
<feature type="signal peptide" evidence="1">
    <location>
        <begin position="1"/>
        <end position="24"/>
    </location>
</feature>
<accession>A0AA89AZ42</accession>
<proteinExistence type="predicted"/>
<evidence type="ECO:0000313" key="3">
    <source>
        <dbReference type="Proteomes" id="UP001188597"/>
    </source>
</evidence>
<name>A0AA89AZ42_9ASTE</name>
<comment type="caution">
    <text evidence="2">The sequence shown here is derived from an EMBL/GenBank/DDBJ whole genome shotgun (WGS) entry which is preliminary data.</text>
</comment>
<feature type="chain" id="PRO_5041658014" evidence="1">
    <location>
        <begin position="25"/>
        <end position="125"/>
    </location>
</feature>
<gene>
    <name evidence="2" type="ORF">RJ639_047534</name>
</gene>